<dbReference type="GO" id="GO:0006400">
    <property type="term" value="P:tRNA modification"/>
    <property type="evidence" value="ECO:0007669"/>
    <property type="project" value="UniProtKB-UniRule"/>
</dbReference>
<dbReference type="Pfam" id="PF11734">
    <property type="entry name" value="TilS_C"/>
    <property type="match status" value="1"/>
</dbReference>
<dbReference type="Gene3D" id="3.40.50.620">
    <property type="entry name" value="HUPs"/>
    <property type="match status" value="1"/>
</dbReference>
<dbReference type="CDD" id="cd01992">
    <property type="entry name" value="TilS_N"/>
    <property type="match status" value="1"/>
</dbReference>
<dbReference type="InterPro" id="IPR011063">
    <property type="entry name" value="TilS/TtcA_N"/>
</dbReference>
<comment type="domain">
    <text evidence="8">The N-terminal region contains the highly conserved SGGXDS motif, predicted to be a P-loop motif involved in ATP binding.</text>
</comment>
<keyword evidence="2 8" id="KW-0963">Cytoplasm</keyword>
<dbReference type="STRING" id="313594.PI23P_01912"/>
<dbReference type="EMBL" id="AAOG01000001">
    <property type="protein sequence ID" value="EAR13210.1"/>
    <property type="molecule type" value="Genomic_DNA"/>
</dbReference>
<dbReference type="SUPFAM" id="SSF56037">
    <property type="entry name" value="PheT/TilS domain"/>
    <property type="match status" value="1"/>
</dbReference>
<evidence type="ECO:0000256" key="5">
    <source>
        <dbReference type="ARBA" id="ARBA00022741"/>
    </source>
</evidence>
<protein>
    <recommendedName>
        <fullName evidence="8">tRNA(Ile)-lysidine synthase</fullName>
        <ecNumber evidence="8">6.3.4.19</ecNumber>
    </recommendedName>
    <alternativeName>
        <fullName evidence="8">tRNA(Ile)-2-lysyl-cytidine synthase</fullName>
    </alternativeName>
    <alternativeName>
        <fullName evidence="8">tRNA(Ile)-lysidine synthetase</fullName>
    </alternativeName>
</protein>
<dbReference type="HAMAP" id="MF_01161">
    <property type="entry name" value="tRNA_Ile_lys_synt"/>
    <property type="match status" value="1"/>
</dbReference>
<feature type="binding site" evidence="8">
    <location>
        <begin position="26"/>
        <end position="31"/>
    </location>
    <ligand>
        <name>ATP</name>
        <dbReference type="ChEBI" id="CHEBI:30616"/>
    </ligand>
</feature>
<evidence type="ECO:0000256" key="3">
    <source>
        <dbReference type="ARBA" id="ARBA00022598"/>
    </source>
</evidence>
<dbReference type="InterPro" id="IPR012795">
    <property type="entry name" value="tRNA_Ile_lys_synt_N"/>
</dbReference>
<accession>A4BW69</accession>
<keyword evidence="3 8" id="KW-0436">Ligase</keyword>
<dbReference type="Pfam" id="PF01171">
    <property type="entry name" value="ATP_bind_3"/>
    <property type="match status" value="1"/>
</dbReference>
<evidence type="ECO:0000256" key="8">
    <source>
        <dbReference type="HAMAP-Rule" id="MF_01161"/>
    </source>
</evidence>
<dbReference type="NCBIfam" id="TIGR02433">
    <property type="entry name" value="lysidine_TilS_C"/>
    <property type="match status" value="1"/>
</dbReference>
<dbReference type="PANTHER" id="PTHR43033:SF1">
    <property type="entry name" value="TRNA(ILE)-LYSIDINE SYNTHASE-RELATED"/>
    <property type="match status" value="1"/>
</dbReference>
<dbReference type="GO" id="GO:0005524">
    <property type="term" value="F:ATP binding"/>
    <property type="evidence" value="ECO:0007669"/>
    <property type="project" value="UniProtKB-UniRule"/>
</dbReference>
<evidence type="ECO:0000256" key="6">
    <source>
        <dbReference type="ARBA" id="ARBA00022840"/>
    </source>
</evidence>
<dbReference type="HOGENOM" id="CLU_018869_0_1_10"/>
<comment type="function">
    <text evidence="8">Ligates lysine onto the cytidine present at position 34 of the AUA codon-specific tRNA(Ile) that contains the anticodon CAU, in an ATP-dependent manner. Cytidine is converted to lysidine, thus changing the amino acid specificity of the tRNA from methionine to isoleucine.</text>
</comment>
<comment type="subcellular location">
    <subcellularLocation>
        <location evidence="1 8">Cytoplasm</location>
    </subcellularLocation>
</comment>
<feature type="domain" description="Lysidine-tRNA(Ile) synthetase C-terminal" evidence="9">
    <location>
        <begin position="361"/>
        <end position="433"/>
    </location>
</feature>
<organism evidence="10 11">
    <name type="scientific">Polaribacter irgensii 23-P</name>
    <dbReference type="NCBI Taxonomy" id="313594"/>
    <lineage>
        <taxon>Bacteria</taxon>
        <taxon>Pseudomonadati</taxon>
        <taxon>Bacteroidota</taxon>
        <taxon>Flavobacteriia</taxon>
        <taxon>Flavobacteriales</taxon>
        <taxon>Flavobacteriaceae</taxon>
    </lineage>
</organism>
<name>A4BW69_9FLAO</name>
<gene>
    <name evidence="8" type="primary">tilS</name>
    <name evidence="10" type="ORF">PI23P_01912</name>
</gene>
<comment type="caution">
    <text evidence="10">The sequence shown here is derived from an EMBL/GenBank/DDBJ whole genome shotgun (WGS) entry which is preliminary data.</text>
</comment>
<evidence type="ECO:0000256" key="4">
    <source>
        <dbReference type="ARBA" id="ARBA00022694"/>
    </source>
</evidence>
<dbReference type="Proteomes" id="UP000003053">
    <property type="component" value="Unassembled WGS sequence"/>
</dbReference>
<dbReference type="GO" id="GO:0032267">
    <property type="term" value="F:tRNA(Ile)-lysidine synthase activity"/>
    <property type="evidence" value="ECO:0007669"/>
    <property type="project" value="UniProtKB-EC"/>
</dbReference>
<evidence type="ECO:0000313" key="11">
    <source>
        <dbReference type="Proteomes" id="UP000003053"/>
    </source>
</evidence>
<dbReference type="GO" id="GO:0005737">
    <property type="term" value="C:cytoplasm"/>
    <property type="evidence" value="ECO:0007669"/>
    <property type="project" value="UniProtKB-SubCell"/>
</dbReference>
<dbReference type="NCBIfam" id="TIGR02432">
    <property type="entry name" value="lysidine_TilS_N"/>
    <property type="match status" value="1"/>
</dbReference>
<evidence type="ECO:0000313" key="10">
    <source>
        <dbReference type="EMBL" id="EAR13210.1"/>
    </source>
</evidence>
<proteinExistence type="inferred from homology"/>
<dbReference type="RefSeq" id="WP_004569004.1">
    <property type="nucleotide sequence ID" value="NZ_CH724148.1"/>
</dbReference>
<evidence type="ECO:0000256" key="1">
    <source>
        <dbReference type="ARBA" id="ARBA00004496"/>
    </source>
</evidence>
<evidence type="ECO:0000256" key="7">
    <source>
        <dbReference type="ARBA" id="ARBA00048539"/>
    </source>
</evidence>
<dbReference type="OrthoDB" id="9807403at2"/>
<dbReference type="EC" id="6.3.4.19" evidence="8"/>
<dbReference type="AlphaFoldDB" id="A4BW69"/>
<evidence type="ECO:0000259" key="9">
    <source>
        <dbReference type="SMART" id="SM00977"/>
    </source>
</evidence>
<reference evidence="10 11" key="1">
    <citation type="submission" date="2006-02" db="EMBL/GenBank/DDBJ databases">
        <authorList>
            <person name="Murray A."/>
            <person name="Staley J."/>
            <person name="Ferriera S."/>
            <person name="Johnson J."/>
            <person name="Kravitz S."/>
            <person name="Halpern A."/>
            <person name="Remington K."/>
            <person name="Beeson K."/>
            <person name="Tran B."/>
            <person name="Rogers Y.-H."/>
            <person name="Friedman R."/>
            <person name="Venter J.C."/>
        </authorList>
    </citation>
    <scope>NUCLEOTIDE SEQUENCE [LARGE SCALE GENOMIC DNA]</scope>
    <source>
        <strain evidence="10 11">23-P</strain>
    </source>
</reference>
<dbReference type="InterPro" id="IPR012796">
    <property type="entry name" value="Lysidine-tRNA-synth_C"/>
</dbReference>
<keyword evidence="4 8" id="KW-0819">tRNA processing</keyword>
<keyword evidence="11" id="KW-1185">Reference proteome</keyword>
<comment type="catalytic activity">
    <reaction evidence="7 8">
        <text>cytidine(34) in tRNA(Ile2) + L-lysine + ATP = lysidine(34) in tRNA(Ile2) + AMP + diphosphate + H(+)</text>
        <dbReference type="Rhea" id="RHEA:43744"/>
        <dbReference type="Rhea" id="RHEA-COMP:10625"/>
        <dbReference type="Rhea" id="RHEA-COMP:10670"/>
        <dbReference type="ChEBI" id="CHEBI:15378"/>
        <dbReference type="ChEBI" id="CHEBI:30616"/>
        <dbReference type="ChEBI" id="CHEBI:32551"/>
        <dbReference type="ChEBI" id="CHEBI:33019"/>
        <dbReference type="ChEBI" id="CHEBI:82748"/>
        <dbReference type="ChEBI" id="CHEBI:83665"/>
        <dbReference type="ChEBI" id="CHEBI:456215"/>
        <dbReference type="EC" id="6.3.4.19"/>
    </reaction>
</comment>
<evidence type="ECO:0000256" key="2">
    <source>
        <dbReference type="ARBA" id="ARBA00022490"/>
    </source>
</evidence>
<dbReference type="PANTHER" id="PTHR43033">
    <property type="entry name" value="TRNA(ILE)-LYSIDINE SYNTHASE-RELATED"/>
    <property type="match status" value="1"/>
</dbReference>
<comment type="similarity">
    <text evidence="8">Belongs to the tRNA(Ile)-lysidine synthase family.</text>
</comment>
<dbReference type="InterPro" id="IPR014729">
    <property type="entry name" value="Rossmann-like_a/b/a_fold"/>
</dbReference>
<keyword evidence="5 8" id="KW-0547">Nucleotide-binding</keyword>
<dbReference type="SMART" id="SM00977">
    <property type="entry name" value="TilS_C"/>
    <property type="match status" value="1"/>
</dbReference>
<dbReference type="SUPFAM" id="SSF52402">
    <property type="entry name" value="Adenine nucleotide alpha hydrolases-like"/>
    <property type="match status" value="1"/>
</dbReference>
<dbReference type="eggNOG" id="COG0037">
    <property type="taxonomic scope" value="Bacteria"/>
</dbReference>
<sequence length="436" mass="50308">MLEKISNIISNTFPFLKEKRLLIAISGGLDSVVLTRLLSTLKFDITLAHCNFNLRGIESNLDAIFVEELAKELAVKCFSTSFKTEKLAKEKKESTQIAARNLRYHWFQEISARHHFDYILTAHHADDNLETFLINLTRGTGLAGFTGIPPVHGNVIRPLLQFSREEILHFAKENNICWREDQSNASTKYLRNKIRHKILPVLKDINPNMLASFSKTLENLQESAQIISDRIEETSLKICFEENGVTKFKISEILKLSNPKAYLFQFLKAYHFSEFKDVYNLLSAQSGKHILSSTHVLLKDREFLILSERKLSNSSDTLFQILEDTPKITNPIHLNFEEVTEQSAPDKKSIYVSKKSLKFPLIVRKWKNGDYFYPLGMQGKKKLSKYFKDEKLSLIEKQNQWLLCDANDAIIWIIGMRKDNRFDVRSNTGIIEISSQ</sequence>
<keyword evidence="6 8" id="KW-0067">ATP-binding</keyword>
<dbReference type="InterPro" id="IPR012094">
    <property type="entry name" value="tRNA_Ile_lys_synt"/>
</dbReference>